<dbReference type="GO" id="GO:0045892">
    <property type="term" value="P:negative regulation of DNA-templated transcription"/>
    <property type="evidence" value="ECO:0007669"/>
    <property type="project" value="TreeGrafter"/>
</dbReference>
<evidence type="ECO:0000256" key="4">
    <source>
        <dbReference type="ARBA" id="ARBA00023163"/>
    </source>
</evidence>
<name>A0A0G0Z6C8_9BACT</name>
<dbReference type="Gene3D" id="1.10.10.10">
    <property type="entry name" value="Winged helix-like DNA-binding domain superfamily/Winged helix DNA-binding domain"/>
    <property type="match status" value="1"/>
</dbReference>
<dbReference type="Proteomes" id="UP000033986">
    <property type="component" value="Unassembled WGS sequence"/>
</dbReference>
<dbReference type="Pfam" id="PF08220">
    <property type="entry name" value="HTH_DeoR"/>
    <property type="match status" value="1"/>
</dbReference>
<reference evidence="6 7" key="1">
    <citation type="journal article" date="2015" name="Nature">
        <title>rRNA introns, odd ribosomes, and small enigmatic genomes across a large radiation of phyla.</title>
        <authorList>
            <person name="Brown C.T."/>
            <person name="Hug L.A."/>
            <person name="Thomas B.C."/>
            <person name="Sharon I."/>
            <person name="Castelle C.J."/>
            <person name="Singh A."/>
            <person name="Wilkins M.J."/>
            <person name="Williams K.H."/>
            <person name="Banfield J.F."/>
        </authorList>
    </citation>
    <scope>NUCLEOTIDE SEQUENCE [LARGE SCALE GENOMIC DNA]</scope>
</reference>
<dbReference type="InterPro" id="IPR036388">
    <property type="entry name" value="WH-like_DNA-bd_sf"/>
</dbReference>
<gene>
    <name evidence="6" type="ORF">UV07_C0011G0016</name>
</gene>
<dbReference type="EMBL" id="LCDB01000011">
    <property type="protein sequence ID" value="KKS44257.1"/>
    <property type="molecule type" value="Genomic_DNA"/>
</dbReference>
<evidence type="ECO:0000313" key="7">
    <source>
        <dbReference type="Proteomes" id="UP000033986"/>
    </source>
</evidence>
<evidence type="ECO:0000256" key="1">
    <source>
        <dbReference type="ARBA" id="ARBA00022491"/>
    </source>
</evidence>
<dbReference type="SUPFAM" id="SSF46785">
    <property type="entry name" value="Winged helix' DNA-binding domain"/>
    <property type="match status" value="1"/>
</dbReference>
<dbReference type="PANTHER" id="PTHR34824:SF1">
    <property type="entry name" value="HEAT-INDUCIBLE TRANSCRIPTION REPRESSOR HRCA"/>
    <property type="match status" value="1"/>
</dbReference>
<evidence type="ECO:0000259" key="5">
    <source>
        <dbReference type="Pfam" id="PF08220"/>
    </source>
</evidence>
<organism evidence="6 7">
    <name type="scientific">Candidatus Azambacteria bacterium GW2011_GWB1_42_17</name>
    <dbReference type="NCBI Taxonomy" id="1618615"/>
    <lineage>
        <taxon>Bacteria</taxon>
        <taxon>Candidatus Azamiibacteriota</taxon>
    </lineage>
</organism>
<proteinExistence type="predicted"/>
<dbReference type="PANTHER" id="PTHR34824">
    <property type="entry name" value="HEAT-INDUCIBLE TRANSCRIPTION REPRESSOR HRCA"/>
    <property type="match status" value="1"/>
</dbReference>
<dbReference type="InterPro" id="IPR002571">
    <property type="entry name" value="HrcA"/>
</dbReference>
<dbReference type="GO" id="GO:0003677">
    <property type="term" value="F:DNA binding"/>
    <property type="evidence" value="ECO:0007669"/>
    <property type="project" value="InterPro"/>
</dbReference>
<sequence>MNLDNRQKYIFEIVVEEFIKSARPVGSEFLAENYDLEVSSATIRNDLAFLEELGFLAKPHTSGGRVPTSRGWHFFIEEIRESDELSQSEMARLNLLTSELLSTSQEIMSCVSKIFPEVSDEFFKKFLIKKLFQNYDRRK</sequence>
<keyword evidence="4" id="KW-0804">Transcription</keyword>
<dbReference type="GO" id="GO:0003700">
    <property type="term" value="F:DNA-binding transcription factor activity"/>
    <property type="evidence" value="ECO:0007669"/>
    <property type="project" value="InterPro"/>
</dbReference>
<protein>
    <submittedName>
        <fullName evidence="6">Heat-inducible transcription repressor hrcA</fullName>
    </submittedName>
</protein>
<keyword evidence="3" id="KW-0346">Stress response</keyword>
<dbReference type="AlphaFoldDB" id="A0A0G0Z6C8"/>
<feature type="domain" description="HTH deoR-type" evidence="5">
    <location>
        <begin position="36"/>
        <end position="60"/>
    </location>
</feature>
<evidence type="ECO:0000256" key="2">
    <source>
        <dbReference type="ARBA" id="ARBA00023015"/>
    </source>
</evidence>
<comment type="caution">
    <text evidence="6">The sequence shown here is derived from an EMBL/GenBank/DDBJ whole genome shotgun (WGS) entry which is preliminary data.</text>
</comment>
<evidence type="ECO:0000313" key="6">
    <source>
        <dbReference type="EMBL" id="KKS44257.1"/>
    </source>
</evidence>
<keyword evidence="1" id="KW-0678">Repressor</keyword>
<keyword evidence="2" id="KW-0805">Transcription regulation</keyword>
<dbReference type="InterPro" id="IPR036390">
    <property type="entry name" value="WH_DNA-bd_sf"/>
</dbReference>
<accession>A0A0G0Z6C8</accession>
<evidence type="ECO:0000256" key="3">
    <source>
        <dbReference type="ARBA" id="ARBA00023016"/>
    </source>
</evidence>
<dbReference type="InterPro" id="IPR001034">
    <property type="entry name" value="DeoR_HTH"/>
</dbReference>